<keyword evidence="1" id="KW-0732">Signal</keyword>
<gene>
    <name evidence="2" type="ORF">H9W90_00655</name>
</gene>
<protein>
    <recommendedName>
        <fullName evidence="4">Long-chain fatty acid transport protein</fullName>
    </recommendedName>
</protein>
<dbReference type="Gene3D" id="2.40.160.60">
    <property type="entry name" value="Outer membrane protein transport protein (OMPP1/FadL/TodX)"/>
    <property type="match status" value="1"/>
</dbReference>
<organism evidence="2 3">
    <name type="scientific">Polaribacter pectinis</name>
    <dbReference type="NCBI Taxonomy" id="2738844"/>
    <lineage>
        <taxon>Bacteria</taxon>
        <taxon>Pseudomonadati</taxon>
        <taxon>Bacteroidota</taxon>
        <taxon>Flavobacteriia</taxon>
        <taxon>Flavobacteriales</taxon>
        <taxon>Flavobacteriaceae</taxon>
    </lineage>
</organism>
<evidence type="ECO:0000256" key="1">
    <source>
        <dbReference type="SAM" id="SignalP"/>
    </source>
</evidence>
<feature type="chain" id="PRO_5028894698" description="Long-chain fatty acid transport protein" evidence="1">
    <location>
        <begin position="20"/>
        <end position="428"/>
    </location>
</feature>
<proteinExistence type="predicted"/>
<keyword evidence="3" id="KW-1185">Reference proteome</keyword>
<accession>A0A7G9LAL8</accession>
<reference evidence="2 3" key="1">
    <citation type="submission" date="2020-08" db="EMBL/GenBank/DDBJ databases">
        <title>Polaribacter sp. L12M9 isolated from gut of the Korean scallop.</title>
        <authorList>
            <person name="Jeong Y.S."/>
        </authorList>
    </citation>
    <scope>NUCLEOTIDE SEQUENCE [LARGE SCALE GENOMIC DNA]</scope>
    <source>
        <strain evidence="2 3">L12M9</strain>
    </source>
</reference>
<name>A0A7G9LAL8_9FLAO</name>
<evidence type="ECO:0000313" key="3">
    <source>
        <dbReference type="Proteomes" id="UP000515808"/>
    </source>
</evidence>
<dbReference type="KEGG" id="ppec:H9W90_00655"/>
<sequence>MIRKILVALLLITSFATTAQRTSSSPYSFFGFGDEFSPRTVEQSSMGGIGVAFNHYKYLNFTNPAAYADLRYTTYAFGLLNNDLTIRNGDVKQNANSTSLSYFAVAFPIGNKAGFSVGLQPVSSVGYSLSSSLLDDKGNTINTLFTGDGGVNRVYGSFGIKLTKELSIGLEADYKFGNIDNSVIEGNVDATLATKNSETTNVRGGSVTLGAQYQKTLKNKLIFNSGAAFKFGNDLTVTGTESEYTLSYSGTGGEIPRDYRPNIAIKGEYKLPLKTTIGAGLGKFDKWYLGLEYENQAAIENSGFLNKTNTAFAYEKSNRFSLGGFYLPKINSISSYWERVTYRAGIRFENTGLLVNGSTNNTNFNQINDFGISFGLGLPLKQLSNVNMGFEFGKRGTTANNLIQENYFNFRLSLSLTDTNWFQKRKID</sequence>
<feature type="signal peptide" evidence="1">
    <location>
        <begin position="1"/>
        <end position="19"/>
    </location>
</feature>
<dbReference type="RefSeq" id="WP_187482569.1">
    <property type="nucleotide sequence ID" value="NZ_CP060695.1"/>
</dbReference>
<dbReference type="AlphaFoldDB" id="A0A7G9LAL8"/>
<dbReference type="EMBL" id="CP060695">
    <property type="protein sequence ID" value="QNM85667.1"/>
    <property type="molecule type" value="Genomic_DNA"/>
</dbReference>
<evidence type="ECO:0000313" key="2">
    <source>
        <dbReference type="EMBL" id="QNM85667.1"/>
    </source>
</evidence>
<evidence type="ECO:0008006" key="4">
    <source>
        <dbReference type="Google" id="ProtNLM"/>
    </source>
</evidence>
<dbReference type="Proteomes" id="UP000515808">
    <property type="component" value="Chromosome"/>
</dbReference>